<dbReference type="HOGENOM" id="CLU_118435_0_0_11"/>
<feature type="compositionally biased region" description="Basic and acidic residues" evidence="1">
    <location>
        <begin position="42"/>
        <end position="54"/>
    </location>
</feature>
<protein>
    <submittedName>
        <fullName evidence="3">Uncharacterized protein</fullName>
    </submittedName>
</protein>
<evidence type="ECO:0000313" key="3">
    <source>
        <dbReference type="EMBL" id="BAL92580.1"/>
    </source>
</evidence>
<feature type="transmembrane region" description="Helical" evidence="2">
    <location>
        <begin position="68"/>
        <end position="89"/>
    </location>
</feature>
<keyword evidence="2" id="KW-1133">Transmembrane helix</keyword>
<reference evidence="3 4" key="1">
    <citation type="submission" date="2012-02" db="EMBL/GenBank/DDBJ databases">
        <title>Complete genome sequence of Actinoplanes missouriensis 431 (= NBRC 102363).</title>
        <authorList>
            <person name="Ohnishi Y."/>
            <person name="Ishikawa J."/>
            <person name="Sekine M."/>
            <person name="Hosoyama A."/>
            <person name="Harada T."/>
            <person name="Narita H."/>
            <person name="Hata T."/>
            <person name="Konno Y."/>
            <person name="Tutikane K."/>
            <person name="Fujita N."/>
            <person name="Horinouchi S."/>
            <person name="Hayakawa M."/>
        </authorList>
    </citation>
    <scope>NUCLEOTIDE SEQUENCE [LARGE SCALE GENOMIC DNA]</scope>
    <source>
        <strain evidence="4">ATCC 14538 / DSM 43046 / CBS 188.64 / JCM 3121 / NBRC 102363 / NCIMB 12654 / NRRL B-3342 / UNCC 431</strain>
    </source>
</reference>
<proteinExistence type="predicted"/>
<dbReference type="EMBL" id="AP012319">
    <property type="protein sequence ID" value="BAL92580.1"/>
    <property type="molecule type" value="Genomic_DNA"/>
</dbReference>
<feature type="compositionally biased region" description="Basic and acidic residues" evidence="1">
    <location>
        <begin position="22"/>
        <end position="33"/>
    </location>
</feature>
<dbReference type="AlphaFoldDB" id="I0HHU3"/>
<gene>
    <name evidence="3" type="ordered locus">AMIS_73600</name>
</gene>
<dbReference type="RefSeq" id="WP_014447464.1">
    <property type="nucleotide sequence ID" value="NC_017093.1"/>
</dbReference>
<dbReference type="eggNOG" id="ENOG503390F">
    <property type="taxonomic scope" value="Bacteria"/>
</dbReference>
<name>I0HHU3_ACTM4</name>
<feature type="region of interest" description="Disordered" evidence="1">
    <location>
        <begin position="1"/>
        <end position="58"/>
    </location>
</feature>
<keyword evidence="4" id="KW-1185">Reference proteome</keyword>
<sequence length="226" mass="23884">MNRRDVLTTFRESGARPNRGPGDPHRDWSRGKPPEPGIELDPADHEEPTWEVHRPGSPRRRFDRRARMILTAAAVAALLANAGAAWAYWRFTGPGDEPVADAGPATGGAPFELALSGTSDPEQTLTADGSGNLTVTVTNQHPVPIRITAIRPGAGPATADDAHRDAGCSAPRVTVSREVFPVAWDVPKNTVGAFVLPGAVSMRAGGPAACRGATIIVPMRAQAVRR</sequence>
<evidence type="ECO:0000256" key="1">
    <source>
        <dbReference type="SAM" id="MobiDB-lite"/>
    </source>
</evidence>
<dbReference type="Proteomes" id="UP000007882">
    <property type="component" value="Chromosome"/>
</dbReference>
<dbReference type="PATRIC" id="fig|512565.3.peg.7369"/>
<keyword evidence="2" id="KW-0812">Transmembrane</keyword>
<keyword evidence="2" id="KW-0472">Membrane</keyword>
<organism evidence="3 4">
    <name type="scientific">Actinoplanes missouriensis (strain ATCC 14538 / DSM 43046 / CBS 188.64 / JCM 3121 / NBRC 102363 / NCIMB 12654 / NRRL B-3342 / UNCC 431)</name>
    <dbReference type="NCBI Taxonomy" id="512565"/>
    <lineage>
        <taxon>Bacteria</taxon>
        <taxon>Bacillati</taxon>
        <taxon>Actinomycetota</taxon>
        <taxon>Actinomycetes</taxon>
        <taxon>Micromonosporales</taxon>
        <taxon>Micromonosporaceae</taxon>
        <taxon>Actinoplanes</taxon>
    </lineage>
</organism>
<dbReference type="KEGG" id="ams:AMIS_73600"/>
<accession>I0HHU3</accession>
<evidence type="ECO:0000313" key="4">
    <source>
        <dbReference type="Proteomes" id="UP000007882"/>
    </source>
</evidence>
<evidence type="ECO:0000256" key="2">
    <source>
        <dbReference type="SAM" id="Phobius"/>
    </source>
</evidence>